<feature type="region of interest" description="Disordered" evidence="1">
    <location>
        <begin position="289"/>
        <end position="319"/>
    </location>
</feature>
<reference evidence="3" key="3">
    <citation type="submission" date="2015-06" db="UniProtKB">
        <authorList>
            <consortium name="EnsemblMetazoa"/>
        </authorList>
    </citation>
    <scope>IDENTIFICATION</scope>
</reference>
<dbReference type="AlphaFoldDB" id="R7TLL7"/>
<feature type="region of interest" description="Disordered" evidence="1">
    <location>
        <begin position="337"/>
        <end position="500"/>
    </location>
</feature>
<feature type="compositionally biased region" description="Pro residues" evidence="1">
    <location>
        <begin position="431"/>
        <end position="445"/>
    </location>
</feature>
<reference evidence="2 4" key="2">
    <citation type="journal article" date="2013" name="Nature">
        <title>Insights into bilaterian evolution from three spiralian genomes.</title>
        <authorList>
            <person name="Simakov O."/>
            <person name="Marletaz F."/>
            <person name="Cho S.J."/>
            <person name="Edsinger-Gonzales E."/>
            <person name="Havlak P."/>
            <person name="Hellsten U."/>
            <person name="Kuo D.H."/>
            <person name="Larsson T."/>
            <person name="Lv J."/>
            <person name="Arendt D."/>
            <person name="Savage R."/>
            <person name="Osoegawa K."/>
            <person name="de Jong P."/>
            <person name="Grimwood J."/>
            <person name="Chapman J.A."/>
            <person name="Shapiro H."/>
            <person name="Aerts A."/>
            <person name="Otillar R.P."/>
            <person name="Terry A.Y."/>
            <person name="Boore J.L."/>
            <person name="Grigoriev I.V."/>
            <person name="Lindberg D.R."/>
            <person name="Seaver E.C."/>
            <person name="Weisblat D.A."/>
            <person name="Putnam N.H."/>
            <person name="Rokhsar D.S."/>
        </authorList>
    </citation>
    <scope>NUCLEOTIDE SEQUENCE</scope>
    <source>
        <strain evidence="2 4">I ESC-2004</strain>
    </source>
</reference>
<protein>
    <submittedName>
        <fullName evidence="2 3">Uncharacterized protein</fullName>
    </submittedName>
</protein>
<feature type="compositionally biased region" description="Pro residues" evidence="1">
    <location>
        <begin position="371"/>
        <end position="424"/>
    </location>
</feature>
<dbReference type="EMBL" id="KB310300">
    <property type="protein sequence ID" value="ELT92000.1"/>
    <property type="molecule type" value="Genomic_DNA"/>
</dbReference>
<dbReference type="EnsemblMetazoa" id="CapteT220578">
    <property type="protein sequence ID" value="CapteP220578"/>
    <property type="gene ID" value="CapteG220578"/>
</dbReference>
<feature type="region of interest" description="Disordered" evidence="1">
    <location>
        <begin position="214"/>
        <end position="253"/>
    </location>
</feature>
<proteinExistence type="predicted"/>
<evidence type="ECO:0000256" key="1">
    <source>
        <dbReference type="SAM" id="MobiDB-lite"/>
    </source>
</evidence>
<organism evidence="2">
    <name type="scientific">Capitella teleta</name>
    <name type="common">Polychaete worm</name>
    <dbReference type="NCBI Taxonomy" id="283909"/>
    <lineage>
        <taxon>Eukaryota</taxon>
        <taxon>Metazoa</taxon>
        <taxon>Spiralia</taxon>
        <taxon>Lophotrochozoa</taxon>
        <taxon>Annelida</taxon>
        <taxon>Polychaeta</taxon>
        <taxon>Sedentaria</taxon>
        <taxon>Scolecida</taxon>
        <taxon>Capitellidae</taxon>
        <taxon>Capitella</taxon>
    </lineage>
</organism>
<dbReference type="STRING" id="283909.R7TLL7"/>
<keyword evidence="4" id="KW-1185">Reference proteome</keyword>
<dbReference type="PANTHER" id="PTHR13361">
    <property type="entry name" value="WW DOMAIN-BINDING PROTEIN 11"/>
    <property type="match status" value="1"/>
</dbReference>
<feature type="compositionally biased region" description="Basic and acidic residues" evidence="1">
    <location>
        <begin position="290"/>
        <end position="319"/>
    </location>
</feature>
<dbReference type="GO" id="GO:0005681">
    <property type="term" value="C:spliceosomal complex"/>
    <property type="evidence" value="ECO:0007669"/>
    <property type="project" value="TreeGrafter"/>
</dbReference>
<sequence>MGRRSINTTKSGKYMNPTDQARLEFTNSIATRSELMALFLPQFPVQYYYVQHPAFDYMVGLHCMNKKQRQQVRLAVLKGKDPRKIFEEMELIDAMEFDVNNPPKLSERVLKEKRGKLKGTLIRVLKMQEKEDPALYMEMRKAEREYEVKRLKMKQHYDEVKNAESVSIDEIPLPDASGPGMSMPITLPGEIPLPGSMPEIIIPQASSSILKKTSVFDKPKPAASTLPAATTTKRKLRPPGPPPQTPPMLSDSEDEGLHFIGFLFLDFHYSVQVGNEKPMDTLPTLEEVERELSRESRSRRIRFEDDSTHDPDEPEKDTRLKAGVSKLQMMMLKMAGQQIPRDGSNPKPPGDDSDDEAPPGQDMIKTDAMIPPGPPPGLPPGPPPGLPPMMFRPPPSANPSRMLPPGPPPGRPPGVPPGPPPGLPPSARAPRLPPGPPGVAPPRLRPPGLSSFSSGKASGVNPNILSAPPNILKPPQHQTSMSASMHKEDESKSRPTIEAKPQIKYVMGEATRFMPTALKVKREVKDAKGRLVRQQAKEDTHLTLRQVPAVAAPTKDDAYDSFMKEMENYL</sequence>
<feature type="compositionally biased region" description="Basic and acidic residues" evidence="1">
    <location>
        <begin position="485"/>
        <end position="497"/>
    </location>
</feature>
<dbReference type="OMA" id="FGMRMPP"/>
<name>R7TLL7_CAPTE</name>
<dbReference type="HOGENOM" id="CLU_028337_0_0_1"/>
<dbReference type="EMBL" id="AMQN01013562">
    <property type="status" value="NOT_ANNOTATED_CDS"/>
    <property type="molecule type" value="Genomic_DNA"/>
</dbReference>
<reference evidence="4" key="1">
    <citation type="submission" date="2012-12" db="EMBL/GenBank/DDBJ databases">
        <authorList>
            <person name="Hellsten U."/>
            <person name="Grimwood J."/>
            <person name="Chapman J.A."/>
            <person name="Shapiro H."/>
            <person name="Aerts A."/>
            <person name="Otillar R.P."/>
            <person name="Terry A.Y."/>
            <person name="Boore J.L."/>
            <person name="Simakov O."/>
            <person name="Marletaz F."/>
            <person name="Cho S.-J."/>
            <person name="Edsinger-Gonzales E."/>
            <person name="Havlak P."/>
            <person name="Kuo D.-H."/>
            <person name="Larsson T."/>
            <person name="Lv J."/>
            <person name="Arendt D."/>
            <person name="Savage R."/>
            <person name="Osoegawa K."/>
            <person name="de Jong P."/>
            <person name="Lindberg D.R."/>
            <person name="Seaver E.C."/>
            <person name="Weisblat D.A."/>
            <person name="Putnam N.H."/>
            <person name="Grigoriev I.V."/>
            <person name="Rokhsar D.S."/>
        </authorList>
    </citation>
    <scope>NUCLEOTIDE SEQUENCE</scope>
    <source>
        <strain evidence="4">I ESC-2004</strain>
    </source>
</reference>
<dbReference type="PANTHER" id="PTHR13361:SF1">
    <property type="entry name" value="WW DOMAIN-BINDING PROTEIN 11"/>
    <property type="match status" value="1"/>
</dbReference>
<evidence type="ECO:0000313" key="4">
    <source>
        <dbReference type="Proteomes" id="UP000014760"/>
    </source>
</evidence>
<dbReference type="Proteomes" id="UP000014760">
    <property type="component" value="Unassembled WGS sequence"/>
</dbReference>
<evidence type="ECO:0000313" key="2">
    <source>
        <dbReference type="EMBL" id="ELT92000.1"/>
    </source>
</evidence>
<dbReference type="FunCoup" id="R7TLL7">
    <property type="interactions" value="2103"/>
</dbReference>
<accession>R7TLL7</accession>
<feature type="compositionally biased region" description="Polar residues" evidence="1">
    <location>
        <begin position="450"/>
        <end position="464"/>
    </location>
</feature>
<evidence type="ECO:0000313" key="3">
    <source>
        <dbReference type="EnsemblMetazoa" id="CapteP220578"/>
    </source>
</evidence>
<feature type="compositionally biased region" description="Low complexity" evidence="1">
    <location>
        <begin position="221"/>
        <end position="231"/>
    </location>
</feature>
<gene>
    <name evidence="2" type="ORF">CAPTEDRAFT_220578</name>
</gene>
<dbReference type="OrthoDB" id="10067323at2759"/>